<keyword evidence="4" id="KW-1185">Reference proteome</keyword>
<feature type="region of interest" description="Disordered" evidence="1">
    <location>
        <begin position="236"/>
        <end position="276"/>
    </location>
</feature>
<accession>A0AAD6S9X1</accession>
<feature type="transmembrane region" description="Helical" evidence="2">
    <location>
        <begin position="188"/>
        <end position="210"/>
    </location>
</feature>
<evidence type="ECO:0000313" key="3">
    <source>
        <dbReference type="EMBL" id="KAJ7023357.1"/>
    </source>
</evidence>
<proteinExistence type="predicted"/>
<feature type="transmembrane region" description="Helical" evidence="2">
    <location>
        <begin position="155"/>
        <end position="176"/>
    </location>
</feature>
<keyword evidence="2" id="KW-0812">Transmembrane</keyword>
<evidence type="ECO:0000256" key="2">
    <source>
        <dbReference type="SAM" id="Phobius"/>
    </source>
</evidence>
<name>A0AAD6S9X1_9AGAR</name>
<feature type="transmembrane region" description="Helical" evidence="2">
    <location>
        <begin position="111"/>
        <end position="135"/>
    </location>
</feature>
<gene>
    <name evidence="3" type="ORF">C8F04DRAFT_1134553</name>
</gene>
<feature type="transmembrane region" description="Helical" evidence="2">
    <location>
        <begin position="12"/>
        <end position="33"/>
    </location>
</feature>
<sequence>MDDFWYDISQLWVGTFFYGIYLVLFCICIYVLLHRPHNLGNTVLLVTAAALFTLSTVQAIINLVLGAADIDNIDIPYNLLVNVNTVIYGINNIIADGLVIYRCYSVWNKNIYIVIPPILLLIPTSVFGIAGRIWWIHRKARAYLEPAMQQRYTSAISILVESGVIYSATVLAYLILGAIPSANIVQEPIFQMLTQVLGIAPTLIIVRVGLGVSVQSVESAVRTAVATSDSEVRPHHILGIPANSPDLEKEIPAPPMDLEDGRHESFEKRRSEHGSP</sequence>
<keyword evidence="2" id="KW-1133">Transmembrane helix</keyword>
<organism evidence="3 4">
    <name type="scientific">Mycena alexandri</name>
    <dbReference type="NCBI Taxonomy" id="1745969"/>
    <lineage>
        <taxon>Eukaryota</taxon>
        <taxon>Fungi</taxon>
        <taxon>Dikarya</taxon>
        <taxon>Basidiomycota</taxon>
        <taxon>Agaricomycotina</taxon>
        <taxon>Agaricomycetes</taxon>
        <taxon>Agaricomycetidae</taxon>
        <taxon>Agaricales</taxon>
        <taxon>Marasmiineae</taxon>
        <taxon>Mycenaceae</taxon>
        <taxon>Mycena</taxon>
    </lineage>
</organism>
<feature type="compositionally biased region" description="Basic and acidic residues" evidence="1">
    <location>
        <begin position="259"/>
        <end position="276"/>
    </location>
</feature>
<evidence type="ECO:0000256" key="1">
    <source>
        <dbReference type="SAM" id="MobiDB-lite"/>
    </source>
</evidence>
<feature type="transmembrane region" description="Helical" evidence="2">
    <location>
        <begin position="85"/>
        <end position="104"/>
    </location>
</feature>
<protein>
    <submittedName>
        <fullName evidence="3">Uncharacterized protein</fullName>
    </submittedName>
</protein>
<evidence type="ECO:0000313" key="4">
    <source>
        <dbReference type="Proteomes" id="UP001218188"/>
    </source>
</evidence>
<keyword evidence="2" id="KW-0472">Membrane</keyword>
<dbReference type="Proteomes" id="UP001218188">
    <property type="component" value="Unassembled WGS sequence"/>
</dbReference>
<comment type="caution">
    <text evidence="3">The sequence shown here is derived from an EMBL/GenBank/DDBJ whole genome shotgun (WGS) entry which is preliminary data.</text>
</comment>
<dbReference type="EMBL" id="JARJCM010000189">
    <property type="protein sequence ID" value="KAJ7023357.1"/>
    <property type="molecule type" value="Genomic_DNA"/>
</dbReference>
<reference evidence="3" key="1">
    <citation type="submission" date="2023-03" db="EMBL/GenBank/DDBJ databases">
        <title>Massive genome expansion in bonnet fungi (Mycena s.s.) driven by repeated elements and novel gene families across ecological guilds.</title>
        <authorList>
            <consortium name="Lawrence Berkeley National Laboratory"/>
            <person name="Harder C.B."/>
            <person name="Miyauchi S."/>
            <person name="Viragh M."/>
            <person name="Kuo A."/>
            <person name="Thoen E."/>
            <person name="Andreopoulos B."/>
            <person name="Lu D."/>
            <person name="Skrede I."/>
            <person name="Drula E."/>
            <person name="Henrissat B."/>
            <person name="Morin E."/>
            <person name="Kohler A."/>
            <person name="Barry K."/>
            <person name="LaButti K."/>
            <person name="Morin E."/>
            <person name="Salamov A."/>
            <person name="Lipzen A."/>
            <person name="Mereny Z."/>
            <person name="Hegedus B."/>
            <person name="Baldrian P."/>
            <person name="Stursova M."/>
            <person name="Weitz H."/>
            <person name="Taylor A."/>
            <person name="Grigoriev I.V."/>
            <person name="Nagy L.G."/>
            <person name="Martin F."/>
            <person name="Kauserud H."/>
        </authorList>
    </citation>
    <scope>NUCLEOTIDE SEQUENCE</scope>
    <source>
        <strain evidence="3">CBHHK200</strain>
    </source>
</reference>
<dbReference type="AlphaFoldDB" id="A0AAD6S9X1"/>
<feature type="transmembrane region" description="Helical" evidence="2">
    <location>
        <begin position="45"/>
        <end position="65"/>
    </location>
</feature>